<accession>A0A8J3J4E7</accession>
<feature type="domain" description="DUF305" evidence="2">
    <location>
        <begin position="57"/>
        <end position="201"/>
    </location>
</feature>
<evidence type="ECO:0000313" key="4">
    <source>
        <dbReference type="Proteomes" id="UP000612808"/>
    </source>
</evidence>
<evidence type="ECO:0000256" key="1">
    <source>
        <dbReference type="SAM" id="SignalP"/>
    </source>
</evidence>
<dbReference type="InterPro" id="IPR012347">
    <property type="entry name" value="Ferritin-like"/>
</dbReference>
<keyword evidence="1" id="KW-0732">Signal</keyword>
<dbReference type="AlphaFoldDB" id="A0A8J3J4E7"/>
<proteinExistence type="predicted"/>
<dbReference type="InterPro" id="IPR005183">
    <property type="entry name" value="DUF305_CopM-like"/>
</dbReference>
<dbReference type="Pfam" id="PF03713">
    <property type="entry name" value="DUF305"/>
    <property type="match status" value="1"/>
</dbReference>
<dbReference type="PANTHER" id="PTHR36933:SF1">
    <property type="entry name" value="SLL0788 PROTEIN"/>
    <property type="match status" value="1"/>
</dbReference>
<dbReference type="PROSITE" id="PS51257">
    <property type="entry name" value="PROKAR_LIPOPROTEIN"/>
    <property type="match status" value="1"/>
</dbReference>
<evidence type="ECO:0000259" key="2">
    <source>
        <dbReference type="Pfam" id="PF03713"/>
    </source>
</evidence>
<dbReference type="PANTHER" id="PTHR36933">
    <property type="entry name" value="SLL0788 PROTEIN"/>
    <property type="match status" value="1"/>
</dbReference>
<dbReference type="RefSeq" id="WP_203657411.1">
    <property type="nucleotide sequence ID" value="NZ_BAAAZM010000006.1"/>
</dbReference>
<organism evidence="3 4">
    <name type="scientific">Actinocatenispora rupis</name>
    <dbReference type="NCBI Taxonomy" id="519421"/>
    <lineage>
        <taxon>Bacteria</taxon>
        <taxon>Bacillati</taxon>
        <taxon>Actinomycetota</taxon>
        <taxon>Actinomycetes</taxon>
        <taxon>Micromonosporales</taxon>
        <taxon>Micromonosporaceae</taxon>
        <taxon>Actinocatenispora</taxon>
    </lineage>
</organism>
<keyword evidence="3" id="KW-0449">Lipoprotein</keyword>
<gene>
    <name evidence="3" type="ORF">Aru02nite_23050</name>
</gene>
<feature type="chain" id="PRO_5038590851" evidence="1">
    <location>
        <begin position="26"/>
        <end position="204"/>
    </location>
</feature>
<dbReference type="EMBL" id="BOMB01000012">
    <property type="protein sequence ID" value="GID11416.1"/>
    <property type="molecule type" value="Genomic_DNA"/>
</dbReference>
<reference evidence="3" key="1">
    <citation type="submission" date="2021-01" db="EMBL/GenBank/DDBJ databases">
        <title>Whole genome shotgun sequence of Actinocatenispora rupis NBRC 107355.</title>
        <authorList>
            <person name="Komaki H."/>
            <person name="Tamura T."/>
        </authorList>
    </citation>
    <scope>NUCLEOTIDE SEQUENCE</scope>
    <source>
        <strain evidence="3">NBRC 107355</strain>
    </source>
</reference>
<dbReference type="Proteomes" id="UP000612808">
    <property type="component" value="Unassembled WGS sequence"/>
</dbReference>
<keyword evidence="4" id="KW-1185">Reference proteome</keyword>
<name>A0A8J3J4E7_9ACTN</name>
<protein>
    <submittedName>
        <fullName evidence="3">Lipoprotein</fullName>
    </submittedName>
</protein>
<sequence length="204" mass="21245">MFRHTYVRRALLAVTAGAAVLTVAAGCGGKGTDHSGMPGMGGSASASAAKGDHNSADVMFAQMMIPHHRQAVEMAALVPSRASSTKVKDLAKQIAGAQDPEIRTMSSWLRGWGEKVPAAGDGHGGMGMDDGMMSDADMAKLKAAKGTAFDTMFARMMIAHHNGAIAMARDEQRNGRNPAAVKLAKQIIRTQTAEVATLRDIAGG</sequence>
<comment type="caution">
    <text evidence="3">The sequence shown here is derived from an EMBL/GenBank/DDBJ whole genome shotgun (WGS) entry which is preliminary data.</text>
</comment>
<dbReference type="Gene3D" id="1.20.1260.10">
    <property type="match status" value="1"/>
</dbReference>
<evidence type="ECO:0000313" key="3">
    <source>
        <dbReference type="EMBL" id="GID11416.1"/>
    </source>
</evidence>
<feature type="signal peptide" evidence="1">
    <location>
        <begin position="1"/>
        <end position="25"/>
    </location>
</feature>